<comment type="caution">
    <text evidence="8">The sequence shown here is derived from an EMBL/GenBank/DDBJ whole genome shotgun (WGS) entry which is preliminary data.</text>
</comment>
<feature type="transmembrane region" description="Helical" evidence="6">
    <location>
        <begin position="278"/>
        <end position="297"/>
    </location>
</feature>
<sequence>MLVLTQLLGAVALLIWGTHMVQTGLIRAWGGPLRKALGQSVKSRFTAFFTGMGITALIQSGTATTLMVAGFVGQGLITTAAALPIILGADVGSSLVAQFFSLKLVWLSPLLILIGVLLYRANRSQQSRQAGKATAGLGIMMLALQLIGSTMAPISHSDAIQVIFQSITGDTLLDILVAACLTFVAHSSLAIVLLVATLVGNEALSPLLGLALVLGANMGSSMSPLLSGVGSGSNGRQVAIANLVFKLCGIALVAPFIKHAGPWLTYLGDTPERQVLHFHVLFNVFTAAVFLFLNVPVANLCAKLCKSANESRQPHQTKYLDEAALESPELAIACAAREAMRMGDMIDEMLRDTESAICENDDAATRRVEDSEVVIDILYKSVKNYLMRVERDGLSTEDNQRWVDVLSLTINLEHIGDVIDKNLMDLARRKIHNQRVFSETGNVEIHDLHQRLISNLRLGLNLFMRPDVKNAQRLLDEKTQFNQLERRYAENHLQRLAEQRVQSIETSSLHLDVIRDLKRVNSHICSLAYPILENAGKLSSKQPQVVIKTKRYPKSAHIKGA</sequence>
<evidence type="ECO:0000256" key="3">
    <source>
        <dbReference type="ARBA" id="ARBA00022692"/>
    </source>
</evidence>
<dbReference type="EMBL" id="JAJBZT010000005">
    <property type="protein sequence ID" value="MCB6183880.1"/>
    <property type="molecule type" value="Genomic_DNA"/>
</dbReference>
<feature type="transmembrane region" description="Helical" evidence="6">
    <location>
        <begin position="238"/>
        <end position="257"/>
    </location>
</feature>
<comment type="subcellular location">
    <subcellularLocation>
        <location evidence="1">Cell membrane</location>
        <topology evidence="1">Multi-pass membrane protein</topology>
    </subcellularLocation>
</comment>
<evidence type="ECO:0000256" key="1">
    <source>
        <dbReference type="ARBA" id="ARBA00004651"/>
    </source>
</evidence>
<feature type="domain" description="PhoU" evidence="7">
    <location>
        <begin position="340"/>
        <end position="418"/>
    </location>
</feature>
<accession>A0ABS8D6P9</accession>
<feature type="transmembrane region" description="Helical" evidence="6">
    <location>
        <begin position="207"/>
        <end position="226"/>
    </location>
</feature>
<keyword evidence="3 6" id="KW-0812">Transmembrane</keyword>
<dbReference type="PANTHER" id="PTHR10010">
    <property type="entry name" value="SOLUTE CARRIER FAMILY 34 SODIUM PHOSPHATE , MEMBER 2-RELATED"/>
    <property type="match status" value="1"/>
</dbReference>
<feature type="transmembrane region" description="Helical" evidence="6">
    <location>
        <begin position="65"/>
        <end position="87"/>
    </location>
</feature>
<feature type="transmembrane region" description="Helical" evidence="6">
    <location>
        <begin position="175"/>
        <end position="200"/>
    </location>
</feature>
<dbReference type="NCBIfam" id="TIGR00704">
    <property type="entry name" value="NaPi_cotrn_rel"/>
    <property type="match status" value="1"/>
</dbReference>
<feature type="transmembrane region" description="Helical" evidence="6">
    <location>
        <begin position="99"/>
        <end position="121"/>
    </location>
</feature>
<proteinExistence type="predicted"/>
<feature type="transmembrane region" description="Helical" evidence="6">
    <location>
        <begin position="41"/>
        <end position="58"/>
    </location>
</feature>
<keyword evidence="5 6" id="KW-0472">Membrane</keyword>
<gene>
    <name evidence="8" type="ORF">LIN78_10025</name>
</gene>
<evidence type="ECO:0000256" key="6">
    <source>
        <dbReference type="SAM" id="Phobius"/>
    </source>
</evidence>
<dbReference type="InterPro" id="IPR038078">
    <property type="entry name" value="PhoU-like_sf"/>
</dbReference>
<feature type="domain" description="PhoU" evidence="7">
    <location>
        <begin position="446"/>
        <end position="528"/>
    </location>
</feature>
<evidence type="ECO:0000256" key="4">
    <source>
        <dbReference type="ARBA" id="ARBA00022989"/>
    </source>
</evidence>
<keyword evidence="2" id="KW-1003">Cell membrane</keyword>
<dbReference type="NCBIfam" id="NF037997">
    <property type="entry name" value="Na_Pi_symport"/>
    <property type="match status" value="1"/>
</dbReference>
<dbReference type="RefSeq" id="WP_227180662.1">
    <property type="nucleotide sequence ID" value="NZ_JAJBZT010000005.1"/>
</dbReference>
<evidence type="ECO:0000313" key="9">
    <source>
        <dbReference type="Proteomes" id="UP001165395"/>
    </source>
</evidence>
<dbReference type="Pfam" id="PF01895">
    <property type="entry name" value="PhoU"/>
    <property type="match status" value="2"/>
</dbReference>
<organism evidence="8 9">
    <name type="scientific">Leeia speluncae</name>
    <dbReference type="NCBI Taxonomy" id="2884804"/>
    <lineage>
        <taxon>Bacteria</taxon>
        <taxon>Pseudomonadati</taxon>
        <taxon>Pseudomonadota</taxon>
        <taxon>Betaproteobacteria</taxon>
        <taxon>Neisseriales</taxon>
        <taxon>Leeiaceae</taxon>
        <taxon>Leeia</taxon>
    </lineage>
</organism>
<name>A0ABS8D6P9_9NEIS</name>
<evidence type="ECO:0000256" key="5">
    <source>
        <dbReference type="ARBA" id="ARBA00023136"/>
    </source>
</evidence>
<dbReference type="SUPFAM" id="SSF109755">
    <property type="entry name" value="PhoU-like"/>
    <property type="match status" value="1"/>
</dbReference>
<reference evidence="8" key="1">
    <citation type="submission" date="2021-10" db="EMBL/GenBank/DDBJ databases">
        <title>The complete genome sequence of Leeia sp. TBRC 13508.</title>
        <authorList>
            <person name="Charoenyingcharoen P."/>
            <person name="Yukphan P."/>
        </authorList>
    </citation>
    <scope>NUCLEOTIDE SEQUENCE</scope>
    <source>
        <strain evidence="8">TBRC 13508</strain>
    </source>
</reference>
<dbReference type="Pfam" id="PF02690">
    <property type="entry name" value="Na_Pi_cotrans"/>
    <property type="match status" value="2"/>
</dbReference>
<evidence type="ECO:0000313" key="8">
    <source>
        <dbReference type="EMBL" id="MCB6183880.1"/>
    </source>
</evidence>
<dbReference type="Gene3D" id="1.20.58.220">
    <property type="entry name" value="Phosphate transport system protein phou homolog 2, domain 2"/>
    <property type="match status" value="1"/>
</dbReference>
<dbReference type="PANTHER" id="PTHR10010:SF39">
    <property type="entry name" value="PHOU DOMAIN-CONTAINING PROTEIN"/>
    <property type="match status" value="1"/>
</dbReference>
<dbReference type="InterPro" id="IPR026022">
    <property type="entry name" value="PhoU_dom"/>
</dbReference>
<evidence type="ECO:0000259" key="7">
    <source>
        <dbReference type="Pfam" id="PF01895"/>
    </source>
</evidence>
<protein>
    <submittedName>
        <fullName evidence="8">Na/Pi cotransporter family protein</fullName>
    </submittedName>
</protein>
<keyword evidence="4 6" id="KW-1133">Transmembrane helix</keyword>
<dbReference type="InterPro" id="IPR004633">
    <property type="entry name" value="NaPi_cotrn-rel/YqeW-like"/>
</dbReference>
<keyword evidence="9" id="KW-1185">Reference proteome</keyword>
<evidence type="ECO:0000256" key="2">
    <source>
        <dbReference type="ARBA" id="ARBA00022475"/>
    </source>
</evidence>
<dbReference type="InterPro" id="IPR003841">
    <property type="entry name" value="Na/Pi_transpt"/>
</dbReference>
<dbReference type="Proteomes" id="UP001165395">
    <property type="component" value="Unassembled WGS sequence"/>
</dbReference>